<feature type="non-terminal residue" evidence="1">
    <location>
        <position position="71"/>
    </location>
</feature>
<dbReference type="PANTHER" id="PTHR10138">
    <property type="entry name" value="TRYPTOPHAN 2,3-DIOXYGENASE"/>
    <property type="match status" value="1"/>
</dbReference>
<dbReference type="EMBL" id="BLKM01000358">
    <property type="protein sequence ID" value="GFG32321.1"/>
    <property type="molecule type" value="Genomic_DNA"/>
</dbReference>
<dbReference type="GO" id="GO:0020037">
    <property type="term" value="F:heme binding"/>
    <property type="evidence" value="ECO:0007669"/>
    <property type="project" value="InterPro"/>
</dbReference>
<dbReference type="GO" id="GO:0019442">
    <property type="term" value="P:L-tryptophan catabolic process to acetyl-CoA"/>
    <property type="evidence" value="ECO:0007669"/>
    <property type="project" value="TreeGrafter"/>
</dbReference>
<name>A0A6L2PIB5_COPFO</name>
<comment type="caution">
    <text evidence="1">The sequence shown here is derived from an EMBL/GenBank/DDBJ whole genome shotgun (WGS) entry which is preliminary data.</text>
</comment>
<proteinExistence type="predicted"/>
<dbReference type="Gene3D" id="1.20.58.480">
    <property type="match status" value="1"/>
</dbReference>
<dbReference type="GO" id="GO:0004833">
    <property type="term" value="F:L-tryptophan 2,3-dioxygenase activity"/>
    <property type="evidence" value="ECO:0007669"/>
    <property type="project" value="InterPro"/>
</dbReference>
<dbReference type="GO" id="GO:0046872">
    <property type="term" value="F:metal ion binding"/>
    <property type="evidence" value="ECO:0007669"/>
    <property type="project" value="InterPro"/>
</dbReference>
<feature type="non-terminal residue" evidence="1">
    <location>
        <position position="1"/>
    </location>
</feature>
<accession>A0A6L2PIB5</accession>
<dbReference type="InParanoid" id="A0A6L2PIB5"/>
<reference evidence="2" key="1">
    <citation type="submission" date="2020-01" db="EMBL/GenBank/DDBJ databases">
        <title>Draft genome sequence of the Termite Coptotermes fromosanus.</title>
        <authorList>
            <person name="Itakura S."/>
            <person name="Yosikawa Y."/>
            <person name="Umezawa K."/>
        </authorList>
    </citation>
    <scope>NUCLEOTIDE SEQUENCE [LARGE SCALE GENOMIC DNA]</scope>
</reference>
<dbReference type="SUPFAM" id="SSF140959">
    <property type="entry name" value="Indolic compounds 2,3-dioxygenase-like"/>
    <property type="match status" value="1"/>
</dbReference>
<organism evidence="1 2">
    <name type="scientific">Coptotermes formosanus</name>
    <name type="common">Formosan subterranean termite</name>
    <dbReference type="NCBI Taxonomy" id="36987"/>
    <lineage>
        <taxon>Eukaryota</taxon>
        <taxon>Metazoa</taxon>
        <taxon>Ecdysozoa</taxon>
        <taxon>Arthropoda</taxon>
        <taxon>Hexapoda</taxon>
        <taxon>Insecta</taxon>
        <taxon>Pterygota</taxon>
        <taxon>Neoptera</taxon>
        <taxon>Polyneoptera</taxon>
        <taxon>Dictyoptera</taxon>
        <taxon>Blattodea</taxon>
        <taxon>Blattoidea</taxon>
        <taxon>Termitoidae</taxon>
        <taxon>Rhinotermitidae</taxon>
        <taxon>Coptotermes</taxon>
    </lineage>
</organism>
<evidence type="ECO:0000313" key="2">
    <source>
        <dbReference type="Proteomes" id="UP000502823"/>
    </source>
</evidence>
<evidence type="ECO:0000313" key="1">
    <source>
        <dbReference type="EMBL" id="GFG32321.1"/>
    </source>
</evidence>
<sequence length="71" mass="8152">VDSAQDEDQLDTQSGMLYGEYLQLEKILNAQRMLSARANQPVHDEHLFIITHQGTYRPVTLSAAPEVRERR</sequence>
<dbReference type="AlphaFoldDB" id="A0A6L2PIB5"/>
<gene>
    <name evidence="1" type="ORF">Cfor_02718</name>
</gene>
<dbReference type="GO" id="GO:0019441">
    <property type="term" value="P:L-tryptophan catabolic process to kynurenine"/>
    <property type="evidence" value="ECO:0007669"/>
    <property type="project" value="InterPro"/>
</dbReference>
<dbReference type="InterPro" id="IPR037217">
    <property type="entry name" value="Trp/Indoleamine_2_3_dOase-like"/>
</dbReference>
<protein>
    <submittedName>
        <fullName evidence="1">Uncharacterized protein</fullName>
    </submittedName>
</protein>
<dbReference type="Proteomes" id="UP000502823">
    <property type="component" value="Unassembled WGS sequence"/>
</dbReference>
<dbReference type="PANTHER" id="PTHR10138:SF0">
    <property type="entry name" value="TRYPTOPHAN 2,3-DIOXYGENASE"/>
    <property type="match status" value="1"/>
</dbReference>
<dbReference type="InterPro" id="IPR004981">
    <property type="entry name" value="Trp_2_3_dOase"/>
</dbReference>
<keyword evidence="2" id="KW-1185">Reference proteome</keyword>
<dbReference type="OrthoDB" id="447477at2759"/>
<dbReference type="Pfam" id="PF03301">
    <property type="entry name" value="Trp_dioxygenase"/>
    <property type="match status" value="1"/>
</dbReference>